<keyword evidence="2" id="KW-1185">Reference proteome</keyword>
<evidence type="ECO:0000313" key="1">
    <source>
        <dbReference type="EMBL" id="UQT53640.1"/>
    </source>
</evidence>
<organism evidence="1 2">
    <name type="scientific">Streptomyces durmitorensis</name>
    <dbReference type="NCBI Taxonomy" id="319947"/>
    <lineage>
        <taxon>Bacteria</taxon>
        <taxon>Bacillati</taxon>
        <taxon>Actinomycetota</taxon>
        <taxon>Actinomycetes</taxon>
        <taxon>Kitasatosporales</taxon>
        <taxon>Streptomycetaceae</taxon>
        <taxon>Streptomyces</taxon>
    </lineage>
</organism>
<reference evidence="1 2" key="1">
    <citation type="submission" date="2022-05" db="EMBL/GenBank/DDBJ databases">
        <authorList>
            <person name="Zhou X."/>
            <person name="Li K."/>
            <person name="Man Y."/>
        </authorList>
    </citation>
    <scope>NUCLEOTIDE SEQUENCE [LARGE SCALE GENOMIC DNA]</scope>
    <source>
        <strain evidence="1 2">MS405</strain>
    </source>
</reference>
<name>A0ABY4PJ95_9ACTN</name>
<accession>A0ABY4PJ95</accession>
<dbReference type="EMBL" id="CP097289">
    <property type="protein sequence ID" value="UQT53640.1"/>
    <property type="molecule type" value="Genomic_DNA"/>
</dbReference>
<sequence>MRKLSIPTLLVVSPGDMQGAVEKQVREVYVASVGRKKQLVIDKSGFHGTDMIKRAGVSGAAL</sequence>
<dbReference type="Proteomes" id="UP000829992">
    <property type="component" value="Chromosome"/>
</dbReference>
<gene>
    <name evidence="1" type="ORF">M4V62_00270</name>
</gene>
<dbReference type="RefSeq" id="WP_249585138.1">
    <property type="nucleotide sequence ID" value="NZ_BAAAQL010000039.1"/>
</dbReference>
<proteinExistence type="predicted"/>
<evidence type="ECO:0000313" key="2">
    <source>
        <dbReference type="Proteomes" id="UP000829992"/>
    </source>
</evidence>
<protein>
    <submittedName>
        <fullName evidence="1">Uncharacterized protein</fullName>
    </submittedName>
</protein>